<evidence type="ECO:0000313" key="1">
    <source>
        <dbReference type="EMBL" id="TGX96549.1"/>
    </source>
</evidence>
<sequence>MKTAIITDSNSGISQKKAEEMGIFLLPMPVIIDGEIRFEGIDLDDEEFYAGLAAGKDISTSQPSPGDVMDLWDRLLEAGYDEIVHIPMSSGLSNSCETALGLANDYEGKVAVVDNHRISITLKASVIEAKQMADSGMSAKEIKQDLEARAYDSSIYIAVDTLTYLKKGGRVTPAGAALGTVLNIKPVLTIQGGKLDAFAKIRGMKKCRIRMVDAIVDDYKTRFNGADLSRVRVDAAGAGLTPEEIAEWKSLISQAFPGVDVQYDPLSLSVSAHIGPGAYGIGISIVKS</sequence>
<evidence type="ECO:0000313" key="2">
    <source>
        <dbReference type="Proteomes" id="UP000307720"/>
    </source>
</evidence>
<reference evidence="1" key="1">
    <citation type="submission" date="2019-04" db="EMBL/GenBank/DDBJ databases">
        <title>Microbes associate with the intestines of laboratory mice.</title>
        <authorList>
            <person name="Navarre W."/>
            <person name="Wong E."/>
            <person name="Huang K."/>
            <person name="Tropini C."/>
            <person name="Ng K."/>
            <person name="Yu B."/>
        </authorList>
    </citation>
    <scope>NUCLEOTIDE SEQUENCE</scope>
    <source>
        <strain evidence="1">NM72_1-8</strain>
    </source>
</reference>
<dbReference type="Proteomes" id="UP000307720">
    <property type="component" value="Unassembled WGS sequence"/>
</dbReference>
<gene>
    <name evidence="1" type="ORF">E5357_15770</name>
</gene>
<dbReference type="EMBL" id="SRZB01000057">
    <property type="protein sequence ID" value="TGX96549.1"/>
    <property type="molecule type" value="Genomic_DNA"/>
</dbReference>
<proteinExistence type="predicted"/>
<keyword evidence="2" id="KW-1185">Reference proteome</keyword>
<accession>A0AC61QVH5</accession>
<name>A0AC61QVH5_9FIRM</name>
<comment type="caution">
    <text evidence="1">The sequence shown here is derived from an EMBL/GenBank/DDBJ whole genome shotgun (WGS) entry which is preliminary data.</text>
</comment>
<organism evidence="1 2">
    <name type="scientific">Hominisplanchenecus murintestinalis</name>
    <dbReference type="NCBI Taxonomy" id="2941517"/>
    <lineage>
        <taxon>Bacteria</taxon>
        <taxon>Bacillati</taxon>
        <taxon>Bacillota</taxon>
        <taxon>Clostridia</taxon>
        <taxon>Lachnospirales</taxon>
        <taxon>Lachnospiraceae</taxon>
        <taxon>Hominisplanchenecus</taxon>
    </lineage>
</organism>
<protein>
    <submittedName>
        <fullName evidence="1">DegV family protein</fullName>
    </submittedName>
</protein>